<dbReference type="GO" id="GO:0070677">
    <property type="term" value="F:rRNA (cytosine-2'-O-)-methyltransferase activity"/>
    <property type="evidence" value="ECO:0007669"/>
    <property type="project" value="UniProtKB-UniRule"/>
</dbReference>
<dbReference type="FunFam" id="3.30.950.10:FF:000002">
    <property type="entry name" value="Ribosomal RNA small subunit methyltransferase I"/>
    <property type="match status" value="1"/>
</dbReference>
<dbReference type="FunFam" id="3.40.1010.10:FF:000007">
    <property type="entry name" value="Ribosomal RNA small subunit methyltransferase I"/>
    <property type="match status" value="1"/>
</dbReference>
<dbReference type="PANTHER" id="PTHR46111:SF1">
    <property type="entry name" value="RIBOSOMAL RNA SMALL SUBUNIT METHYLTRANSFERASE I"/>
    <property type="match status" value="1"/>
</dbReference>
<dbReference type="Gene3D" id="3.40.1010.10">
    <property type="entry name" value="Cobalt-precorrin-4 Transmethylase, Domain 1"/>
    <property type="match status" value="1"/>
</dbReference>
<keyword evidence="1 6" id="KW-0963">Cytoplasm</keyword>
<name>A0A850GZX6_9SPHN</name>
<dbReference type="Pfam" id="PF00590">
    <property type="entry name" value="TP_methylase"/>
    <property type="match status" value="1"/>
</dbReference>
<dbReference type="GO" id="GO:0005737">
    <property type="term" value="C:cytoplasm"/>
    <property type="evidence" value="ECO:0007669"/>
    <property type="project" value="UniProtKB-SubCell"/>
</dbReference>
<dbReference type="InterPro" id="IPR053910">
    <property type="entry name" value="RsmI_HTH"/>
</dbReference>
<dbReference type="EC" id="2.1.1.198" evidence="6"/>
<dbReference type="SUPFAM" id="SSF53790">
    <property type="entry name" value="Tetrapyrrole methylase"/>
    <property type="match status" value="1"/>
</dbReference>
<proteinExistence type="inferred from homology"/>
<dbReference type="InterPro" id="IPR000878">
    <property type="entry name" value="4pyrrol_Mease"/>
</dbReference>
<reference evidence="9 10" key="1">
    <citation type="submission" date="2020-06" db="EMBL/GenBank/DDBJ databases">
        <title>Altererythrobacter sp. HHU K3-1.</title>
        <authorList>
            <person name="Zhang D."/>
            <person name="Xue H."/>
        </authorList>
    </citation>
    <scope>NUCLEOTIDE SEQUENCE [LARGE SCALE GENOMIC DNA]</scope>
    <source>
        <strain evidence="9 10">HHU K3-1</strain>
    </source>
</reference>
<comment type="catalytic activity">
    <reaction evidence="6">
        <text>cytidine(1402) in 16S rRNA + S-adenosyl-L-methionine = 2'-O-methylcytidine(1402) in 16S rRNA + S-adenosyl-L-homocysteine + H(+)</text>
        <dbReference type="Rhea" id="RHEA:42924"/>
        <dbReference type="Rhea" id="RHEA-COMP:10285"/>
        <dbReference type="Rhea" id="RHEA-COMP:10286"/>
        <dbReference type="ChEBI" id="CHEBI:15378"/>
        <dbReference type="ChEBI" id="CHEBI:57856"/>
        <dbReference type="ChEBI" id="CHEBI:59789"/>
        <dbReference type="ChEBI" id="CHEBI:74495"/>
        <dbReference type="ChEBI" id="CHEBI:82748"/>
        <dbReference type="EC" id="2.1.1.198"/>
    </reaction>
</comment>
<keyword evidence="10" id="KW-1185">Reference proteome</keyword>
<dbReference type="InterPro" id="IPR018063">
    <property type="entry name" value="SAM_MeTrfase_RsmI_CS"/>
</dbReference>
<dbReference type="PIRSF" id="PIRSF005917">
    <property type="entry name" value="MTase_YraL"/>
    <property type="match status" value="1"/>
</dbReference>
<evidence type="ECO:0000256" key="4">
    <source>
        <dbReference type="ARBA" id="ARBA00022679"/>
    </source>
</evidence>
<dbReference type="NCBIfam" id="TIGR00096">
    <property type="entry name" value="16S rRNA (cytidine(1402)-2'-O)-methyltransferase"/>
    <property type="match status" value="1"/>
</dbReference>
<keyword evidence="4 6" id="KW-0808">Transferase</keyword>
<dbReference type="HAMAP" id="MF_01877">
    <property type="entry name" value="16SrRNA_methyltr_I"/>
    <property type="match status" value="1"/>
</dbReference>
<keyword evidence="5 6" id="KW-0949">S-adenosyl-L-methionine</keyword>
<dbReference type="Proteomes" id="UP000561438">
    <property type="component" value="Unassembled WGS sequence"/>
</dbReference>
<dbReference type="CDD" id="cd11648">
    <property type="entry name" value="RsmI"/>
    <property type="match status" value="1"/>
</dbReference>
<evidence type="ECO:0000313" key="10">
    <source>
        <dbReference type="Proteomes" id="UP000561438"/>
    </source>
</evidence>
<dbReference type="EMBL" id="JABWGV010000001">
    <property type="protein sequence ID" value="NVD43790.1"/>
    <property type="molecule type" value="Genomic_DNA"/>
</dbReference>
<protein>
    <recommendedName>
        <fullName evidence="6">Ribosomal RNA small subunit methyltransferase I</fullName>
        <ecNumber evidence="6">2.1.1.198</ecNumber>
    </recommendedName>
    <alternativeName>
        <fullName evidence="6">16S rRNA 2'-O-ribose C1402 methyltransferase</fullName>
    </alternativeName>
    <alternativeName>
        <fullName evidence="6">rRNA (cytidine-2'-O-)-methyltransferase RsmI</fullName>
    </alternativeName>
</protein>
<dbReference type="Gene3D" id="3.30.950.10">
    <property type="entry name" value="Methyltransferase, Cobalt-precorrin-4 Transmethylase, Domain 2"/>
    <property type="match status" value="1"/>
</dbReference>
<evidence type="ECO:0000256" key="1">
    <source>
        <dbReference type="ARBA" id="ARBA00022490"/>
    </source>
</evidence>
<feature type="domain" description="Tetrapyrrole methylase" evidence="7">
    <location>
        <begin position="55"/>
        <end position="252"/>
    </location>
</feature>
<dbReference type="InterPro" id="IPR014776">
    <property type="entry name" value="4pyrrole_Mease_sub2"/>
</dbReference>
<comment type="function">
    <text evidence="6">Catalyzes the 2'-O-methylation of the ribose of cytidine 1402 (C1402) in 16S rRNA.</text>
</comment>
<evidence type="ECO:0000256" key="3">
    <source>
        <dbReference type="ARBA" id="ARBA00022603"/>
    </source>
</evidence>
<comment type="subcellular location">
    <subcellularLocation>
        <location evidence="6">Cytoplasm</location>
    </subcellularLocation>
</comment>
<evidence type="ECO:0000256" key="6">
    <source>
        <dbReference type="HAMAP-Rule" id="MF_01877"/>
    </source>
</evidence>
<dbReference type="InterPro" id="IPR014777">
    <property type="entry name" value="4pyrrole_Mease_sub1"/>
</dbReference>
<evidence type="ECO:0000256" key="5">
    <source>
        <dbReference type="ARBA" id="ARBA00022691"/>
    </source>
</evidence>
<evidence type="ECO:0000313" key="9">
    <source>
        <dbReference type="EMBL" id="NVD43790.1"/>
    </source>
</evidence>
<gene>
    <name evidence="6 9" type="primary">rsmI</name>
    <name evidence="9" type="ORF">HUV48_02005</name>
</gene>
<evidence type="ECO:0000259" key="8">
    <source>
        <dbReference type="Pfam" id="PF23016"/>
    </source>
</evidence>
<comment type="caution">
    <text evidence="9">The sequence shown here is derived from an EMBL/GenBank/DDBJ whole genome shotgun (WGS) entry which is preliminary data.</text>
</comment>
<keyword evidence="2 6" id="KW-0698">rRNA processing</keyword>
<dbReference type="InterPro" id="IPR035996">
    <property type="entry name" value="4pyrrol_Methylase_sf"/>
</dbReference>
<dbReference type="AlphaFoldDB" id="A0A850GZX6"/>
<comment type="similarity">
    <text evidence="6">Belongs to the methyltransferase superfamily. RsmI family.</text>
</comment>
<evidence type="ECO:0000259" key="7">
    <source>
        <dbReference type="Pfam" id="PF00590"/>
    </source>
</evidence>
<dbReference type="PANTHER" id="PTHR46111">
    <property type="entry name" value="RIBOSOMAL RNA SMALL SUBUNIT METHYLTRANSFERASE I"/>
    <property type="match status" value="1"/>
</dbReference>
<accession>A0A850GZX6</accession>
<keyword evidence="3 6" id="KW-0489">Methyltransferase</keyword>
<dbReference type="PROSITE" id="PS01296">
    <property type="entry name" value="RSMI"/>
    <property type="match status" value="1"/>
</dbReference>
<dbReference type="InterPro" id="IPR008189">
    <property type="entry name" value="rRNA_ssu_MeTfrase_I"/>
</dbReference>
<organism evidence="9 10">
    <name type="scientific">Qipengyuania atrilutea</name>
    <dbReference type="NCBI Taxonomy" id="2744473"/>
    <lineage>
        <taxon>Bacteria</taxon>
        <taxon>Pseudomonadati</taxon>
        <taxon>Pseudomonadota</taxon>
        <taxon>Alphaproteobacteria</taxon>
        <taxon>Sphingomonadales</taxon>
        <taxon>Erythrobacteraceae</taxon>
        <taxon>Qipengyuania</taxon>
    </lineage>
</organism>
<evidence type="ECO:0000256" key="2">
    <source>
        <dbReference type="ARBA" id="ARBA00022552"/>
    </source>
</evidence>
<sequence length="323" mass="34540">MAAAEAEAVHDLVCSFDIPRGQKAKLPALVTRRTHVHGHGVQSDASTTPNLKPGLYIVATPIGNLGDITVRSIDVLKRCDAVACEDTRVTGKLLKHLGIAKPLWRYDDHTGEEARTRIVSAAAGQAVALLSDAGTPIVSDPGHRLVEAAYAAGVEVTSLPGPCAAIAGLTLSGLPNDRFLFAGFMPSKAKARTDLLAELCNVRATVIFYETAPRLTKTLEALSELWPERPVAVARELTKLHEECRRGSARELKLHYEEKPPKGEIVLLVGPPVAKHADAGDVDALLTDALETLKPSQAAAQVAKATGEDRKALYARALELQRQ</sequence>
<feature type="domain" description="RsmI HTH" evidence="8">
    <location>
        <begin position="277"/>
        <end position="321"/>
    </location>
</feature>
<dbReference type="Pfam" id="PF23016">
    <property type="entry name" value="RsmI_C"/>
    <property type="match status" value="1"/>
</dbReference>